<dbReference type="AlphaFoldDB" id="A0A9D4GWC5"/>
<dbReference type="Proteomes" id="UP000828390">
    <property type="component" value="Unassembled WGS sequence"/>
</dbReference>
<evidence type="ECO:0000313" key="2">
    <source>
        <dbReference type="Proteomes" id="UP000828390"/>
    </source>
</evidence>
<protein>
    <submittedName>
        <fullName evidence="1">Uncharacterized protein</fullName>
    </submittedName>
</protein>
<evidence type="ECO:0000313" key="1">
    <source>
        <dbReference type="EMBL" id="KAH3824739.1"/>
    </source>
</evidence>
<keyword evidence="2" id="KW-1185">Reference proteome</keyword>
<sequence>MYTDPSFTFTPAPMYTDNSGAAYTQPVHVRKTEVKQNSADKKVCPIHKAPH</sequence>
<reference evidence="1" key="1">
    <citation type="journal article" date="2019" name="bioRxiv">
        <title>The Genome of the Zebra Mussel, Dreissena polymorpha: A Resource for Invasive Species Research.</title>
        <authorList>
            <person name="McCartney M.A."/>
            <person name="Auch B."/>
            <person name="Kono T."/>
            <person name="Mallez S."/>
            <person name="Zhang Y."/>
            <person name="Obille A."/>
            <person name="Becker A."/>
            <person name="Abrahante J.E."/>
            <person name="Garbe J."/>
            <person name="Badalamenti J.P."/>
            <person name="Herman A."/>
            <person name="Mangelson H."/>
            <person name="Liachko I."/>
            <person name="Sullivan S."/>
            <person name="Sone E.D."/>
            <person name="Koren S."/>
            <person name="Silverstein K.A.T."/>
            <person name="Beckman K.B."/>
            <person name="Gohl D.M."/>
        </authorList>
    </citation>
    <scope>NUCLEOTIDE SEQUENCE</scope>
    <source>
        <strain evidence="1">Duluth1</strain>
        <tissue evidence="1">Whole animal</tissue>
    </source>
</reference>
<comment type="caution">
    <text evidence="1">The sequence shown here is derived from an EMBL/GenBank/DDBJ whole genome shotgun (WGS) entry which is preliminary data.</text>
</comment>
<gene>
    <name evidence="1" type="ORF">DPMN_126592</name>
</gene>
<name>A0A9D4GWC5_DREPO</name>
<organism evidence="1 2">
    <name type="scientific">Dreissena polymorpha</name>
    <name type="common">Zebra mussel</name>
    <name type="synonym">Mytilus polymorpha</name>
    <dbReference type="NCBI Taxonomy" id="45954"/>
    <lineage>
        <taxon>Eukaryota</taxon>
        <taxon>Metazoa</taxon>
        <taxon>Spiralia</taxon>
        <taxon>Lophotrochozoa</taxon>
        <taxon>Mollusca</taxon>
        <taxon>Bivalvia</taxon>
        <taxon>Autobranchia</taxon>
        <taxon>Heteroconchia</taxon>
        <taxon>Euheterodonta</taxon>
        <taxon>Imparidentia</taxon>
        <taxon>Neoheterodontei</taxon>
        <taxon>Myida</taxon>
        <taxon>Dreissenoidea</taxon>
        <taxon>Dreissenidae</taxon>
        <taxon>Dreissena</taxon>
    </lineage>
</organism>
<reference evidence="1" key="2">
    <citation type="submission" date="2020-11" db="EMBL/GenBank/DDBJ databases">
        <authorList>
            <person name="McCartney M.A."/>
            <person name="Auch B."/>
            <person name="Kono T."/>
            <person name="Mallez S."/>
            <person name="Becker A."/>
            <person name="Gohl D.M."/>
            <person name="Silverstein K.A.T."/>
            <person name="Koren S."/>
            <person name="Bechman K.B."/>
            <person name="Herman A."/>
            <person name="Abrahante J.E."/>
            <person name="Garbe J."/>
        </authorList>
    </citation>
    <scope>NUCLEOTIDE SEQUENCE</scope>
    <source>
        <strain evidence="1">Duluth1</strain>
        <tissue evidence="1">Whole animal</tissue>
    </source>
</reference>
<dbReference type="EMBL" id="JAIWYP010000005">
    <property type="protein sequence ID" value="KAH3824739.1"/>
    <property type="molecule type" value="Genomic_DNA"/>
</dbReference>
<proteinExistence type="predicted"/>
<accession>A0A9D4GWC5</accession>